<proteinExistence type="predicted"/>
<evidence type="ECO:0000313" key="1">
    <source>
        <dbReference type="EMBL" id="HER39716.1"/>
    </source>
</evidence>
<organism evidence="1">
    <name type="scientific">Salinimicrobium catena</name>
    <dbReference type="NCBI Taxonomy" id="390640"/>
    <lineage>
        <taxon>Bacteria</taxon>
        <taxon>Pseudomonadati</taxon>
        <taxon>Bacteroidota</taxon>
        <taxon>Flavobacteriia</taxon>
        <taxon>Flavobacteriales</taxon>
        <taxon>Flavobacteriaceae</taxon>
        <taxon>Salinimicrobium</taxon>
    </lineage>
</organism>
<sequence length="106" mass="12004">MIYSLAVVVPEGRSLTVKIIGEGFFYTWGSDINMSIYREIEPVRFTSFTTTGSGLCDVSTLFLYSYEAPSNILTMEYYEDEKSAPSFVKQIEILNDYVPVDSTLLK</sequence>
<name>A0A7C2RLK3_9FLAO</name>
<protein>
    <submittedName>
        <fullName evidence="1">Uncharacterized protein</fullName>
    </submittedName>
</protein>
<reference evidence="1" key="1">
    <citation type="journal article" date="2020" name="mSystems">
        <title>Genome- and Community-Level Interaction Insights into Carbon Utilization and Element Cycling Functions of Hydrothermarchaeota in Hydrothermal Sediment.</title>
        <authorList>
            <person name="Zhou Z."/>
            <person name="Liu Y."/>
            <person name="Xu W."/>
            <person name="Pan J."/>
            <person name="Luo Z.H."/>
            <person name="Li M."/>
        </authorList>
    </citation>
    <scope>NUCLEOTIDE SEQUENCE [LARGE SCALE GENOMIC DNA]</scope>
    <source>
        <strain evidence="1">SpSt-1235</strain>
    </source>
</reference>
<accession>A0A7C2RLK3</accession>
<dbReference type="AlphaFoldDB" id="A0A7C2RLK3"/>
<gene>
    <name evidence="1" type="ORF">ENO10_00675</name>
</gene>
<comment type="caution">
    <text evidence="1">The sequence shown here is derived from an EMBL/GenBank/DDBJ whole genome shotgun (WGS) entry which is preliminary data.</text>
</comment>
<dbReference type="Proteomes" id="UP000885753">
    <property type="component" value="Unassembled WGS sequence"/>
</dbReference>
<dbReference type="EMBL" id="DSEE01000047">
    <property type="protein sequence ID" value="HER39716.1"/>
    <property type="molecule type" value="Genomic_DNA"/>
</dbReference>